<feature type="domain" description="HTH lysR-type" evidence="5">
    <location>
        <begin position="19"/>
        <end position="76"/>
    </location>
</feature>
<sequence>MPEWISTPRTTLTMAYGMHDLDELTAFASVMASGSLTASARELGLAKSTLSRRISQLEERLGQPLLRRQANRLLPTEAGTLFLAYSQQILHLAEQGQQALDDLRADVSGALTVEVHNAFARGWFNQQMEDFVARHPGVRLNLHTRLTPPTGPEDETLCLWLGDIADCGLRQETLGYMRRGVYAHPDYFRRHGIPRHPRELTEHAWVDLLGTSEQGVTLHHAREGETRITLPPSRLHVDQYVLHIDAIARGRGLGLLPHWMAEKRLQHHPGSLTPCLAEWAPSSLPITLLYPFGRLPRKSVALLEQIRQTVPESWRLHSRIPPERVLTLD</sequence>
<dbReference type="InterPro" id="IPR058163">
    <property type="entry name" value="LysR-type_TF_proteobact-type"/>
</dbReference>
<evidence type="ECO:0000256" key="2">
    <source>
        <dbReference type="ARBA" id="ARBA00023015"/>
    </source>
</evidence>
<dbReference type="PANTHER" id="PTHR30537:SF66">
    <property type="entry name" value="IRON-REGULATED VIRULENCE REGULATORY PROTEIN IRGB"/>
    <property type="match status" value="1"/>
</dbReference>
<proteinExistence type="inferred from homology"/>
<dbReference type="InterPro" id="IPR036390">
    <property type="entry name" value="WH_DNA-bd_sf"/>
</dbReference>
<evidence type="ECO:0000256" key="3">
    <source>
        <dbReference type="ARBA" id="ARBA00023125"/>
    </source>
</evidence>
<evidence type="ECO:0000259" key="5">
    <source>
        <dbReference type="PROSITE" id="PS50931"/>
    </source>
</evidence>
<dbReference type="Pfam" id="PF03466">
    <property type="entry name" value="LysR_substrate"/>
    <property type="match status" value="1"/>
</dbReference>
<dbReference type="InterPro" id="IPR036388">
    <property type="entry name" value="WH-like_DNA-bd_sf"/>
</dbReference>
<dbReference type="Gene3D" id="3.40.190.290">
    <property type="match status" value="1"/>
</dbReference>
<dbReference type="InterPro" id="IPR000847">
    <property type="entry name" value="LysR_HTH_N"/>
</dbReference>
<keyword evidence="3" id="KW-0238">DNA-binding</keyword>
<dbReference type="Proteomes" id="UP001596030">
    <property type="component" value="Unassembled WGS sequence"/>
</dbReference>
<keyword evidence="4" id="KW-0804">Transcription</keyword>
<accession>A0ABV9CVX5</accession>
<protein>
    <submittedName>
        <fullName evidence="6">LysR family transcriptional regulator</fullName>
    </submittedName>
</protein>
<dbReference type="InterPro" id="IPR005119">
    <property type="entry name" value="LysR_subst-bd"/>
</dbReference>
<dbReference type="PANTHER" id="PTHR30537">
    <property type="entry name" value="HTH-TYPE TRANSCRIPTIONAL REGULATOR"/>
    <property type="match status" value="1"/>
</dbReference>
<reference evidence="7" key="1">
    <citation type="journal article" date="2019" name="Int. J. Syst. Evol. Microbiol.">
        <title>The Global Catalogue of Microorganisms (GCM) 10K type strain sequencing project: providing services to taxonomists for standard genome sequencing and annotation.</title>
        <authorList>
            <consortium name="The Broad Institute Genomics Platform"/>
            <consortium name="The Broad Institute Genome Sequencing Center for Infectious Disease"/>
            <person name="Wu L."/>
            <person name="Ma J."/>
        </authorList>
    </citation>
    <scope>NUCLEOTIDE SEQUENCE [LARGE SCALE GENOMIC DNA]</scope>
    <source>
        <strain evidence="7">CGMCC 1.12121</strain>
    </source>
</reference>
<evidence type="ECO:0000313" key="7">
    <source>
        <dbReference type="Proteomes" id="UP001596030"/>
    </source>
</evidence>
<dbReference type="PROSITE" id="PS50931">
    <property type="entry name" value="HTH_LYSR"/>
    <property type="match status" value="1"/>
</dbReference>
<dbReference type="RefSeq" id="WP_246975060.1">
    <property type="nucleotide sequence ID" value="NZ_JAKGAN010000006.1"/>
</dbReference>
<dbReference type="SUPFAM" id="SSF53850">
    <property type="entry name" value="Periplasmic binding protein-like II"/>
    <property type="match status" value="1"/>
</dbReference>
<gene>
    <name evidence="6" type="ORF">ACFO0U_01275</name>
</gene>
<name>A0ABV9CVX5_9GAMM</name>
<keyword evidence="7" id="KW-1185">Reference proteome</keyword>
<keyword evidence="2" id="KW-0805">Transcription regulation</keyword>
<dbReference type="Gene3D" id="1.10.10.10">
    <property type="entry name" value="Winged helix-like DNA-binding domain superfamily/Winged helix DNA-binding domain"/>
    <property type="match status" value="1"/>
</dbReference>
<evidence type="ECO:0000256" key="1">
    <source>
        <dbReference type="ARBA" id="ARBA00009437"/>
    </source>
</evidence>
<dbReference type="EMBL" id="JBHSEU010000004">
    <property type="protein sequence ID" value="MFC4537411.1"/>
    <property type="molecule type" value="Genomic_DNA"/>
</dbReference>
<dbReference type="SUPFAM" id="SSF46785">
    <property type="entry name" value="Winged helix' DNA-binding domain"/>
    <property type="match status" value="1"/>
</dbReference>
<evidence type="ECO:0000313" key="6">
    <source>
        <dbReference type="EMBL" id="MFC4537411.1"/>
    </source>
</evidence>
<evidence type="ECO:0000256" key="4">
    <source>
        <dbReference type="ARBA" id="ARBA00023163"/>
    </source>
</evidence>
<comment type="caution">
    <text evidence="6">The sequence shown here is derived from an EMBL/GenBank/DDBJ whole genome shotgun (WGS) entry which is preliminary data.</text>
</comment>
<comment type="similarity">
    <text evidence="1">Belongs to the LysR transcriptional regulatory family.</text>
</comment>
<dbReference type="Pfam" id="PF00126">
    <property type="entry name" value="HTH_1"/>
    <property type="match status" value="1"/>
</dbReference>
<organism evidence="6 7">
    <name type="scientific">Chromohalobacter sarecensis</name>
    <dbReference type="NCBI Taxonomy" id="245294"/>
    <lineage>
        <taxon>Bacteria</taxon>
        <taxon>Pseudomonadati</taxon>
        <taxon>Pseudomonadota</taxon>
        <taxon>Gammaproteobacteria</taxon>
        <taxon>Oceanospirillales</taxon>
        <taxon>Halomonadaceae</taxon>
        <taxon>Chromohalobacter</taxon>
    </lineage>
</organism>